<evidence type="ECO:0000313" key="5">
    <source>
        <dbReference type="Proteomes" id="UP000295662"/>
    </source>
</evidence>
<dbReference type="Pfam" id="PF13632">
    <property type="entry name" value="Glyco_trans_2_3"/>
    <property type="match status" value="1"/>
</dbReference>
<dbReference type="PANTHER" id="PTHR43685">
    <property type="entry name" value="GLYCOSYLTRANSFERASE"/>
    <property type="match status" value="1"/>
</dbReference>
<proteinExistence type="predicted"/>
<gene>
    <name evidence="4" type="ORF">EI77_03769</name>
</gene>
<evidence type="ECO:0000256" key="1">
    <source>
        <dbReference type="SAM" id="Phobius"/>
    </source>
</evidence>
<dbReference type="InterPro" id="IPR001173">
    <property type="entry name" value="Glyco_trans_2-like"/>
</dbReference>
<keyword evidence="1" id="KW-0812">Transmembrane</keyword>
<comment type="caution">
    <text evidence="4">The sequence shown here is derived from an EMBL/GenBank/DDBJ whole genome shotgun (WGS) entry which is preliminary data.</text>
</comment>
<evidence type="ECO:0000259" key="2">
    <source>
        <dbReference type="Pfam" id="PF00535"/>
    </source>
</evidence>
<dbReference type="Gene3D" id="3.20.20.80">
    <property type="entry name" value="Glycosidases"/>
    <property type="match status" value="1"/>
</dbReference>
<dbReference type="InterPro" id="IPR017853">
    <property type="entry name" value="GH"/>
</dbReference>
<name>A0A4V3FE86_9BACT</name>
<evidence type="ECO:0000259" key="3">
    <source>
        <dbReference type="Pfam" id="PF13632"/>
    </source>
</evidence>
<feature type="transmembrane region" description="Helical" evidence="1">
    <location>
        <begin position="585"/>
        <end position="604"/>
    </location>
</feature>
<dbReference type="SUPFAM" id="SSF53448">
    <property type="entry name" value="Nucleotide-diphospho-sugar transferases"/>
    <property type="match status" value="1"/>
</dbReference>
<feature type="transmembrane region" description="Helical" evidence="1">
    <location>
        <begin position="771"/>
        <end position="804"/>
    </location>
</feature>
<keyword evidence="1" id="KW-1133">Transmembrane helix</keyword>
<keyword evidence="5" id="KW-1185">Reference proteome</keyword>
<reference evidence="4 5" key="1">
    <citation type="submission" date="2019-03" db="EMBL/GenBank/DDBJ databases">
        <title>Genomic Encyclopedia of Archaeal and Bacterial Type Strains, Phase II (KMG-II): from individual species to whole genera.</title>
        <authorList>
            <person name="Goeker M."/>
        </authorList>
    </citation>
    <scope>NUCLEOTIDE SEQUENCE [LARGE SCALE GENOMIC DNA]</scope>
    <source>
        <strain evidence="4 5">ATCC 25309</strain>
    </source>
</reference>
<dbReference type="AlphaFoldDB" id="A0A4V3FE86"/>
<protein>
    <submittedName>
        <fullName evidence="4">GT2 family glycosyltransferase</fullName>
    </submittedName>
</protein>
<dbReference type="SUPFAM" id="SSF51445">
    <property type="entry name" value="(Trans)glycosidases"/>
    <property type="match status" value="1"/>
</dbReference>
<dbReference type="Gene3D" id="3.90.550.10">
    <property type="entry name" value="Spore Coat Polysaccharide Biosynthesis Protein SpsA, Chain A"/>
    <property type="match status" value="1"/>
</dbReference>
<evidence type="ECO:0000313" key="4">
    <source>
        <dbReference type="EMBL" id="TDU66033.1"/>
    </source>
</evidence>
<dbReference type="PANTHER" id="PTHR43685:SF2">
    <property type="entry name" value="GLYCOSYLTRANSFERASE 2-LIKE DOMAIN-CONTAINING PROTEIN"/>
    <property type="match status" value="1"/>
</dbReference>
<keyword evidence="1" id="KW-0472">Membrane</keyword>
<feature type="domain" description="Glycosyltransferase 2-like" evidence="2">
    <location>
        <begin position="312"/>
        <end position="414"/>
    </location>
</feature>
<dbReference type="EMBL" id="SOCA01000009">
    <property type="protein sequence ID" value="TDU66033.1"/>
    <property type="molecule type" value="Genomic_DNA"/>
</dbReference>
<dbReference type="InterPro" id="IPR029044">
    <property type="entry name" value="Nucleotide-diphossugar_trans"/>
</dbReference>
<dbReference type="GO" id="GO:0016740">
    <property type="term" value="F:transferase activity"/>
    <property type="evidence" value="ECO:0007669"/>
    <property type="project" value="UniProtKB-KW"/>
</dbReference>
<keyword evidence="4" id="KW-0808">Transferase</keyword>
<feature type="domain" description="Glycosyltransferase 2-like" evidence="3">
    <location>
        <begin position="454"/>
        <end position="613"/>
    </location>
</feature>
<organism evidence="4 5">
    <name type="scientific">Prosthecobacter fusiformis</name>
    <dbReference type="NCBI Taxonomy" id="48464"/>
    <lineage>
        <taxon>Bacteria</taxon>
        <taxon>Pseudomonadati</taxon>
        <taxon>Verrucomicrobiota</taxon>
        <taxon>Verrucomicrobiia</taxon>
        <taxon>Verrucomicrobiales</taxon>
        <taxon>Verrucomicrobiaceae</taxon>
        <taxon>Prosthecobacter</taxon>
    </lineage>
</organism>
<dbReference type="Pfam" id="PF00535">
    <property type="entry name" value="Glycos_transf_2"/>
    <property type="match status" value="1"/>
</dbReference>
<accession>A0A4V3FE86</accession>
<dbReference type="InterPro" id="IPR050834">
    <property type="entry name" value="Glycosyltransf_2"/>
</dbReference>
<sequence>MLDSLFMSETPPTSSLYPRLTTGGKWLHAGREKWLLKGVSYGPFRPNSRGEPFPEDAVLKKDLEHIRRLGFNALRIYELPTSPMLQAATNLGLRLIVGIPWTDHVDFLRDRRLKKQIRQRLAEVVGQFREEACIACFIIGNEIEKTLVRWMGPSQVRDFLEELIEIGRSIAPHHLFSYATYPSTEYLIPRNADFLAVNLYLEQPEALAAYLQRLQNLAGNKPLVITEFGLDVATHGQQAQRETYAWFQKACTQAAVAGTVWFSYTDEWFRGGEEVTQWSFGLVDAQRQEREVCACLHKDLQTGVLATSPRISVIVCTYNGTATLRACLDSLGRLRYPDFEVLLIDDGSTQDIAVIARDFPTVRYVKQEHAGLSVARNLGATLATGEILAYTDDDCIADEDWLSYLSAGLIDPQWSAAGGPNIPPPPRNRTEAVVAAAPGSPAHVLLSDTEAEHLPGCNLAIRKTALEAIGGFRPQYRVAGDDVDVCWRLREAGGKLHFIPGAMVWHHRRYTIRAYFRQQRGYGRAEALLMKDHPQRFGRLGGARWLGGIYGDRAAALHLVEGSIFHGPFGQGLFQGIYRQGMRCWLDWLGGVLWLMLLAVALLLRMPMAAAVIVSFSLLLAACRLRCLTLAPFSLTLRESFLLLGLCWWQPVAREWERLLGMIRLGARPEGSTPLRHPRQPRRPRKITVPLGEVAFWSESGIGRMELLAKFKHHFEVAGMAVRQDDGWRFFDLETPSQGLLSPAIATVTEYHGGQRCLTRVRLLMRMPAPWFYTLLVLLVALTGFCLTKGIVGILAVAQVVLITSLLKRQPLKQHVMHAAGAAGLTLYKGSNAKPPAA</sequence>
<dbReference type="Proteomes" id="UP000295662">
    <property type="component" value="Unassembled WGS sequence"/>
</dbReference>